<dbReference type="Pfam" id="PF09924">
    <property type="entry name" value="LPG_synthase_C"/>
    <property type="match status" value="1"/>
</dbReference>
<evidence type="ECO:0000256" key="6">
    <source>
        <dbReference type="ARBA" id="ARBA00022679"/>
    </source>
</evidence>
<feature type="transmembrane region" description="Helical" evidence="14">
    <location>
        <begin position="80"/>
        <end position="105"/>
    </location>
</feature>
<sequence>MKLCVLLNKRYYFVFLCEEYIVKTGKKKWVVIWLGIRKDKVLKVVKFTFPVLLLIFAIIEMEKFTGNINVGLLKNEINQLNIWLLLVIFAVTFVAVLPMVLYDVILVKILKLKVTKRELLEQSFIANSFSNLLGFGGLIGAMLRTYFFHKLERDKRKLLGVIATVSLFYLTGISFLSWFVTIHDRNFPLFVDTRWLYFAVLGVGMYLPVFLFIHIFKSGKENQRILTLKASIELIIVSVIEWFAVFAAIFVLTKILGIHIAFFDLFPVYIVAACAGIISMIPGGLGSFDLVFLWGMQELHIPEEKVLVLLLFYRIGYYFIPFLISLVFFIRLYWQRWNLLWNNIPKAVLQGLSHVILTMLVFLSGLILLLSASVPGIMSRLRIAQELLSFPIINVSHQLSVAAGFLLLGLSRGIEYSVKRTYDLTMLALILAALFSIFKGIDYEEAAFLIIVALLLRMSKGQFYRESYVLTWGKTIFDVTIVLIVTSMYILIGYFNLPNSKITIPKKFIPYVIVDYRDLFSSAFIGLIIAFGILFIGYLISVPKKWKLESSKDHEDKIINHFSVYPGKVLSHLIFLHDKYIFWNEKKNVLISFQKYADKLIILGDPVGEKQEFSSAIEEFQETADLHGYTPVFYQVSDDMLPYLHGHGFAFFKLGEEAFVDLETFSLKGNKMKGLRALKYKFNGEKYYFDVLYPPYSNDLMEELREISDEWLLGGKEKGFSIGFFDENYLNKAPIAIVKDENDQILGFMSIMCVYDDFKTVSVDLMRFKQSAPDGLIDFLFLSLIDWAMGEGYQRFNMGMAPLSNVGLSKFSFLSEKIAAQIFLHGHFIYHFKGLRKFKEKYTDSWESKYLAYRRKSSLPIIMAQITLLISKKRT</sequence>
<comment type="catalytic activity">
    <reaction evidence="13 14">
        <text>L-lysyl-tRNA(Lys) + a 1,2-diacyl-sn-glycero-3-phospho-(1'-sn-glycerol) = a 1,2-diacyl-sn-glycero-3-phospho-1'-(3'-O-L-lysyl)-sn-glycerol + tRNA(Lys)</text>
        <dbReference type="Rhea" id="RHEA:10668"/>
        <dbReference type="Rhea" id="RHEA-COMP:9696"/>
        <dbReference type="Rhea" id="RHEA-COMP:9697"/>
        <dbReference type="ChEBI" id="CHEBI:64716"/>
        <dbReference type="ChEBI" id="CHEBI:75792"/>
        <dbReference type="ChEBI" id="CHEBI:78442"/>
        <dbReference type="ChEBI" id="CHEBI:78529"/>
        <dbReference type="EC" id="2.3.2.3"/>
    </reaction>
</comment>
<evidence type="ECO:0000256" key="12">
    <source>
        <dbReference type="ARBA" id="ARBA00031899"/>
    </source>
</evidence>
<dbReference type="AlphaFoldDB" id="A0A2N5H7X8"/>
<dbReference type="SUPFAM" id="SSF55729">
    <property type="entry name" value="Acyl-CoA N-acyltransferases (Nat)"/>
    <property type="match status" value="1"/>
</dbReference>
<evidence type="ECO:0000256" key="7">
    <source>
        <dbReference type="ARBA" id="ARBA00022692"/>
    </source>
</evidence>
<dbReference type="Pfam" id="PF03706">
    <property type="entry name" value="LPG_synthase_TM"/>
    <property type="match status" value="1"/>
</dbReference>
<feature type="transmembrane region" description="Helical" evidence="14">
    <location>
        <begin position="234"/>
        <end position="262"/>
    </location>
</feature>
<evidence type="ECO:0000256" key="8">
    <source>
        <dbReference type="ARBA" id="ARBA00022989"/>
    </source>
</evidence>
<dbReference type="OrthoDB" id="145485at2"/>
<feature type="domain" description="Phosphatidylglycerol lysyltransferase C-terminal" evidence="15">
    <location>
        <begin position="568"/>
        <end position="853"/>
    </location>
</feature>
<evidence type="ECO:0000256" key="10">
    <source>
        <dbReference type="ARBA" id="ARBA00023136"/>
    </source>
</evidence>
<evidence type="ECO:0000256" key="11">
    <source>
        <dbReference type="ARBA" id="ARBA00023251"/>
    </source>
</evidence>
<keyword evidence="9 14" id="KW-0443">Lipid metabolism</keyword>
<dbReference type="InterPro" id="IPR022791">
    <property type="entry name" value="L-PG_synthase/AglD"/>
</dbReference>
<evidence type="ECO:0000256" key="5">
    <source>
        <dbReference type="ARBA" id="ARBA00022475"/>
    </source>
</evidence>
<feature type="transmembrane region" description="Helical" evidence="14">
    <location>
        <begin position="268"/>
        <end position="294"/>
    </location>
</feature>
<dbReference type="GO" id="GO:0006629">
    <property type="term" value="P:lipid metabolic process"/>
    <property type="evidence" value="ECO:0007669"/>
    <property type="project" value="UniProtKB-KW"/>
</dbReference>
<dbReference type="InterPro" id="IPR016181">
    <property type="entry name" value="Acyl_CoA_acyltransferase"/>
</dbReference>
<name>A0A2N5H7X8_9BACI</name>
<gene>
    <name evidence="14" type="primary">mprF</name>
    <name evidence="16" type="ORF">CVD27_24450</name>
</gene>
<dbReference type="PANTHER" id="PTHR34697:SF2">
    <property type="entry name" value="PHOSPHATIDYLGLYCEROL LYSYLTRANSFERASE"/>
    <property type="match status" value="1"/>
</dbReference>
<evidence type="ECO:0000256" key="3">
    <source>
        <dbReference type="ARBA" id="ARBA00012014"/>
    </source>
</evidence>
<feature type="transmembrane region" description="Helical" evidence="14">
    <location>
        <begin position="387"/>
        <end position="408"/>
    </location>
</feature>
<evidence type="ECO:0000256" key="2">
    <source>
        <dbReference type="ARBA" id="ARBA00008627"/>
    </source>
</evidence>
<dbReference type="EMBL" id="PGVE01000091">
    <property type="protein sequence ID" value="PLS01608.1"/>
    <property type="molecule type" value="Genomic_DNA"/>
</dbReference>
<comment type="caution">
    <text evidence="16">The sequence shown here is derived from an EMBL/GenBank/DDBJ whole genome shotgun (WGS) entry which is preliminary data.</text>
</comment>
<evidence type="ECO:0000259" key="15">
    <source>
        <dbReference type="Pfam" id="PF09924"/>
    </source>
</evidence>
<feature type="transmembrane region" description="Helical" evidence="14">
    <location>
        <begin position="195"/>
        <end position="213"/>
    </location>
</feature>
<comment type="subcellular location">
    <subcellularLocation>
        <location evidence="1 14">Cell membrane</location>
        <topology evidence="1 14">Multi-pass membrane protein</topology>
    </subcellularLocation>
</comment>
<evidence type="ECO:0000256" key="9">
    <source>
        <dbReference type="ARBA" id="ARBA00023098"/>
    </source>
</evidence>
<proteinExistence type="inferred from homology"/>
<dbReference type="PANTHER" id="PTHR34697">
    <property type="entry name" value="PHOSPHATIDYLGLYCEROL LYSYLTRANSFERASE"/>
    <property type="match status" value="1"/>
</dbReference>
<evidence type="ECO:0000313" key="16">
    <source>
        <dbReference type="EMBL" id="PLS01608.1"/>
    </source>
</evidence>
<evidence type="ECO:0000256" key="4">
    <source>
        <dbReference type="ARBA" id="ARBA00021546"/>
    </source>
</evidence>
<keyword evidence="6 14" id="KW-0808">Transferase</keyword>
<evidence type="ECO:0000256" key="14">
    <source>
        <dbReference type="RuleBase" id="RU363042"/>
    </source>
</evidence>
<dbReference type="InterPro" id="IPR051211">
    <property type="entry name" value="PG_lysyltransferase"/>
</dbReference>
<comment type="similarity">
    <text evidence="2 14">Belongs to the LPG synthase family.</text>
</comment>
<keyword evidence="11 14" id="KW-0046">Antibiotic resistance</keyword>
<dbReference type="EC" id="2.3.2.3" evidence="3 14"/>
<keyword evidence="5" id="KW-1003">Cell membrane</keyword>
<feature type="transmembrane region" description="Helical" evidence="14">
    <location>
        <begin position="519"/>
        <end position="540"/>
    </location>
</feature>
<feature type="transmembrane region" description="Helical" evidence="14">
    <location>
        <begin position="125"/>
        <end position="146"/>
    </location>
</feature>
<accession>A0A2N5H7X8</accession>
<dbReference type="GO" id="GO:0050071">
    <property type="term" value="F:phosphatidylglycerol lysyltransferase activity"/>
    <property type="evidence" value="ECO:0007669"/>
    <property type="project" value="UniProtKB-EC"/>
</dbReference>
<feature type="transmembrane region" description="Helical" evidence="14">
    <location>
        <begin position="428"/>
        <end position="456"/>
    </location>
</feature>
<feature type="transmembrane region" description="Helical" evidence="14">
    <location>
        <begin position="306"/>
        <end position="334"/>
    </location>
</feature>
<dbReference type="GO" id="GO:0046677">
    <property type="term" value="P:response to antibiotic"/>
    <property type="evidence" value="ECO:0007669"/>
    <property type="project" value="UniProtKB-KW"/>
</dbReference>
<comment type="function">
    <text evidence="14">Catalyzes the transfer of a lysyl group from L-lysyl-tRNA(Lys) to membrane-bound phosphatidylglycerol (PG), which produces lysylphosphatidylglycerol (LPG), a major component of the bacterial membrane with a positive net charge. LPG synthesis contributes to bacterial virulence as it is involved in the resistance mechanism against cationic antimicrobial peptides (CAMP) produces by the host's immune system (defensins, cathelicidins) and by the competing microorganisms.</text>
</comment>
<reference evidence="16 17" key="1">
    <citation type="submission" date="2017-11" db="EMBL/GenBank/DDBJ databases">
        <title>Comparitive Functional Genomics of Dry Heat Resistant strains isolated from the Viking Spacecraft.</title>
        <authorList>
            <person name="Seuylemezian A."/>
            <person name="Cooper K."/>
            <person name="Vaishampayan P."/>
        </authorList>
    </citation>
    <scope>NUCLEOTIDE SEQUENCE [LARGE SCALE GENOMIC DNA]</scope>
    <source>
        <strain evidence="16 17">V32-6</strain>
    </source>
</reference>
<keyword evidence="10 14" id="KW-0472">Membrane</keyword>
<dbReference type="Proteomes" id="UP000234950">
    <property type="component" value="Unassembled WGS sequence"/>
</dbReference>
<dbReference type="NCBIfam" id="NF033480">
    <property type="entry name" value="bifunc_MprF"/>
    <property type="match status" value="1"/>
</dbReference>
<dbReference type="GO" id="GO:0055091">
    <property type="term" value="P:phospholipid homeostasis"/>
    <property type="evidence" value="ECO:0007669"/>
    <property type="project" value="TreeGrafter"/>
</dbReference>
<evidence type="ECO:0000313" key="17">
    <source>
        <dbReference type="Proteomes" id="UP000234950"/>
    </source>
</evidence>
<feature type="transmembrane region" description="Helical" evidence="14">
    <location>
        <begin position="476"/>
        <end position="497"/>
    </location>
</feature>
<keyword evidence="17" id="KW-1185">Reference proteome</keyword>
<feature type="transmembrane region" description="Helical" evidence="14">
    <location>
        <begin position="158"/>
        <end position="180"/>
    </location>
</feature>
<keyword evidence="8 14" id="KW-1133">Transmembrane helix</keyword>
<evidence type="ECO:0000256" key="1">
    <source>
        <dbReference type="ARBA" id="ARBA00004651"/>
    </source>
</evidence>
<dbReference type="InterPro" id="IPR024320">
    <property type="entry name" value="LPG_synthase_C"/>
</dbReference>
<keyword evidence="7 14" id="KW-0812">Transmembrane</keyword>
<feature type="transmembrane region" description="Helical" evidence="14">
    <location>
        <begin position="354"/>
        <end position="375"/>
    </location>
</feature>
<dbReference type="GO" id="GO:0005886">
    <property type="term" value="C:plasma membrane"/>
    <property type="evidence" value="ECO:0007669"/>
    <property type="project" value="UniProtKB-SubCell"/>
</dbReference>
<feature type="transmembrane region" description="Helical" evidence="14">
    <location>
        <begin position="41"/>
        <end position="59"/>
    </location>
</feature>
<organism evidence="16 17">
    <name type="scientific">Neobacillus cucumis</name>
    <dbReference type="NCBI Taxonomy" id="1740721"/>
    <lineage>
        <taxon>Bacteria</taxon>
        <taxon>Bacillati</taxon>
        <taxon>Bacillota</taxon>
        <taxon>Bacilli</taxon>
        <taxon>Bacillales</taxon>
        <taxon>Bacillaceae</taxon>
        <taxon>Neobacillus</taxon>
    </lineage>
</organism>
<evidence type="ECO:0000256" key="13">
    <source>
        <dbReference type="ARBA" id="ARBA00047540"/>
    </source>
</evidence>
<protein>
    <recommendedName>
        <fullName evidence="4 14">Phosphatidylglycerol lysyltransferase</fullName>
        <ecNumber evidence="3 14">2.3.2.3</ecNumber>
    </recommendedName>
    <alternativeName>
        <fullName evidence="12 14">Lysylphosphatidylglycerol synthase</fullName>
    </alternativeName>
</protein>